<dbReference type="Pfam" id="PF00106">
    <property type="entry name" value="adh_short"/>
    <property type="match status" value="1"/>
</dbReference>
<keyword evidence="3" id="KW-0443">Lipid metabolism</keyword>
<dbReference type="Proteomes" id="UP000291269">
    <property type="component" value="Unassembled WGS sequence"/>
</dbReference>
<organism evidence="6 7">
    <name type="scientific">Candidatus Borkfalkia ceftriaxoniphila</name>
    <dbReference type="NCBI Taxonomy" id="2508949"/>
    <lineage>
        <taxon>Bacteria</taxon>
        <taxon>Bacillati</taxon>
        <taxon>Bacillota</taxon>
        <taxon>Clostridia</taxon>
        <taxon>Christensenellales</taxon>
        <taxon>Christensenellaceae</taxon>
        <taxon>Candidatus Borkfalkia</taxon>
    </lineage>
</organism>
<evidence type="ECO:0000259" key="5">
    <source>
        <dbReference type="SMART" id="SM00822"/>
    </source>
</evidence>
<evidence type="ECO:0000256" key="3">
    <source>
        <dbReference type="ARBA" id="ARBA00023221"/>
    </source>
</evidence>
<keyword evidence="2" id="KW-0560">Oxidoreductase</keyword>
<evidence type="ECO:0000256" key="1">
    <source>
        <dbReference type="ARBA" id="ARBA00006484"/>
    </source>
</evidence>
<dbReference type="PANTHER" id="PTHR42879">
    <property type="entry name" value="3-OXOACYL-(ACYL-CARRIER-PROTEIN) REDUCTASE"/>
    <property type="match status" value="1"/>
</dbReference>
<dbReference type="GO" id="GO:0008206">
    <property type="term" value="P:bile acid metabolic process"/>
    <property type="evidence" value="ECO:0007669"/>
    <property type="project" value="UniProtKB-ARBA"/>
</dbReference>
<dbReference type="FunFam" id="3.40.50.720:FF:000084">
    <property type="entry name" value="Short-chain dehydrogenase reductase"/>
    <property type="match status" value="1"/>
</dbReference>
<reference evidence="6 7" key="1">
    <citation type="journal article" date="2019" name="Gut">
        <title>Antibiotics-induced monodominance of a novel gut bacterial order.</title>
        <authorList>
            <person name="Hildebrand F."/>
            <person name="Moitinho-Silva L."/>
            <person name="Blasche S."/>
            <person name="Jahn M.T."/>
            <person name="Gossmann T.I."/>
            <person name="Heuerta-Cepas J."/>
            <person name="Hercog R."/>
            <person name="Luetge M."/>
            <person name="Bahram M."/>
            <person name="Pryszlak A."/>
            <person name="Alves R.J."/>
            <person name="Waszak S.M."/>
            <person name="Zhu A."/>
            <person name="Ye L."/>
            <person name="Costea P.I."/>
            <person name="Aalvink S."/>
            <person name="Belzer C."/>
            <person name="Forslund S.K."/>
            <person name="Sunagawa S."/>
            <person name="Hentschel U."/>
            <person name="Merten C."/>
            <person name="Patil K.R."/>
            <person name="Benes V."/>
            <person name="Bork P."/>
        </authorList>
    </citation>
    <scope>NUCLEOTIDE SEQUENCE [LARGE SCALE GENOMIC DNA]</scope>
    <source>
        <strain evidence="6 7">HDS1380</strain>
    </source>
</reference>
<dbReference type="OrthoDB" id="9808814at2"/>
<comment type="caution">
    <text evidence="6">The sequence shown here is derived from an EMBL/GenBank/DDBJ whole genome shotgun (WGS) entry which is preliminary data.</text>
</comment>
<dbReference type="InterPro" id="IPR002347">
    <property type="entry name" value="SDR_fam"/>
</dbReference>
<accession>A0A4Q2KA29</accession>
<keyword evidence="3" id="KW-0753">Steroid metabolism</keyword>
<evidence type="ECO:0000313" key="7">
    <source>
        <dbReference type="Proteomes" id="UP000291269"/>
    </source>
</evidence>
<dbReference type="PRINTS" id="PR00080">
    <property type="entry name" value="SDRFAMILY"/>
</dbReference>
<dbReference type="PRINTS" id="PR00081">
    <property type="entry name" value="GDHRDH"/>
</dbReference>
<dbReference type="InterPro" id="IPR050259">
    <property type="entry name" value="SDR"/>
</dbReference>
<evidence type="ECO:0000256" key="2">
    <source>
        <dbReference type="ARBA" id="ARBA00023002"/>
    </source>
</evidence>
<dbReference type="CDD" id="cd05233">
    <property type="entry name" value="SDR_c"/>
    <property type="match status" value="1"/>
</dbReference>
<dbReference type="AlphaFoldDB" id="A0A4Q2KA29"/>
<protein>
    <submittedName>
        <fullName evidence="6">SDR family oxidoreductase</fullName>
    </submittedName>
</protein>
<evidence type="ECO:0000313" key="6">
    <source>
        <dbReference type="EMBL" id="RXZ61454.1"/>
    </source>
</evidence>
<dbReference type="SUPFAM" id="SSF51735">
    <property type="entry name" value="NAD(P)-binding Rossmann-fold domains"/>
    <property type="match status" value="1"/>
</dbReference>
<dbReference type="GO" id="GO:0016491">
    <property type="term" value="F:oxidoreductase activity"/>
    <property type="evidence" value="ECO:0007669"/>
    <property type="project" value="UniProtKB-KW"/>
</dbReference>
<name>A0A4Q2KA29_9FIRM</name>
<feature type="domain" description="Ketoreductase" evidence="5">
    <location>
        <begin position="7"/>
        <end position="187"/>
    </location>
</feature>
<dbReference type="PANTHER" id="PTHR42879:SF2">
    <property type="entry name" value="3-OXOACYL-[ACYL-CARRIER-PROTEIN] REDUCTASE FABG"/>
    <property type="match status" value="1"/>
</dbReference>
<dbReference type="EMBL" id="SDOZ01000002">
    <property type="protein sequence ID" value="RXZ61454.1"/>
    <property type="molecule type" value="Genomic_DNA"/>
</dbReference>
<keyword evidence="7" id="KW-1185">Reference proteome</keyword>
<dbReference type="InterPro" id="IPR020904">
    <property type="entry name" value="Sc_DH/Rdtase_CS"/>
</dbReference>
<gene>
    <name evidence="6" type="ORF">ESZ91_03420</name>
</gene>
<dbReference type="SMART" id="SM00822">
    <property type="entry name" value="PKS_KR"/>
    <property type="match status" value="1"/>
</dbReference>
<evidence type="ECO:0000256" key="4">
    <source>
        <dbReference type="RuleBase" id="RU000363"/>
    </source>
</evidence>
<dbReference type="InterPro" id="IPR057326">
    <property type="entry name" value="KR_dom"/>
</dbReference>
<dbReference type="Gene3D" id="3.40.50.720">
    <property type="entry name" value="NAD(P)-binding Rossmann-like Domain"/>
    <property type="match status" value="1"/>
</dbReference>
<proteinExistence type="inferred from homology"/>
<dbReference type="InterPro" id="IPR036291">
    <property type="entry name" value="NAD(P)-bd_dom_sf"/>
</dbReference>
<comment type="similarity">
    <text evidence="1 4">Belongs to the short-chain dehydrogenases/reductases (SDR) family.</text>
</comment>
<dbReference type="PROSITE" id="PS00061">
    <property type="entry name" value="ADH_SHORT"/>
    <property type="match status" value="1"/>
</dbReference>
<dbReference type="RefSeq" id="WP_129224162.1">
    <property type="nucleotide sequence ID" value="NZ_SDOZ01000002.1"/>
</dbReference>
<sequence length="243" mass="25651">MNDLKNKVAVVTGGGGGIGRAVAVRLAKEKAVVALLGGNDGQKLKTTAEMVEEAGAKCIVVGGDLTAEGFLRAGVEKIVAEAGGVDILVNNAGMAYNAKFEETGEEVFERIMRINVKVPYFLTQAALPYLRRSKSASVINISSVVGHAGYPLQSAYAASKHAVLGFTKSLAAEVYGEGIRVHAISPGGVYTDMVKVARPDLSPEGMILPEEIAEIVLFFLANRGNAVVDEILVHRVNKTPFLI</sequence>